<organism evidence="9 10">
    <name type="scientific">Advenella kashmirensis W13003</name>
    <dbReference type="NCBI Taxonomy" id="1424334"/>
    <lineage>
        <taxon>Bacteria</taxon>
        <taxon>Pseudomonadati</taxon>
        <taxon>Pseudomonadota</taxon>
        <taxon>Betaproteobacteria</taxon>
        <taxon>Burkholderiales</taxon>
        <taxon>Alcaligenaceae</taxon>
    </lineage>
</organism>
<dbReference type="EMBL" id="AYXT01000013">
    <property type="protein sequence ID" value="ETF00679.1"/>
    <property type="molecule type" value="Genomic_DNA"/>
</dbReference>
<evidence type="ECO:0000256" key="1">
    <source>
        <dbReference type="ARBA" id="ARBA00008136"/>
    </source>
</evidence>
<dbReference type="GO" id="GO:0008233">
    <property type="term" value="F:peptidase activity"/>
    <property type="evidence" value="ECO:0007669"/>
    <property type="project" value="UniProtKB-KW"/>
</dbReference>
<evidence type="ECO:0000256" key="2">
    <source>
        <dbReference type="ARBA" id="ARBA00022670"/>
    </source>
</evidence>
<evidence type="ECO:0000256" key="3">
    <source>
        <dbReference type="ARBA" id="ARBA00022763"/>
    </source>
</evidence>
<dbReference type="SUPFAM" id="SSF143081">
    <property type="entry name" value="BB1717-like"/>
    <property type="match status" value="1"/>
</dbReference>
<evidence type="ECO:0000256" key="6">
    <source>
        <dbReference type="ARBA" id="ARBA00023125"/>
    </source>
</evidence>
<name>V8QNW5_9BURK</name>
<dbReference type="EC" id="3.4.-.-" evidence="8"/>
<dbReference type="PANTHER" id="PTHR13604">
    <property type="entry name" value="DC12-RELATED"/>
    <property type="match status" value="1"/>
</dbReference>
<comment type="similarity">
    <text evidence="1 8">Belongs to the SOS response-associated peptidase family.</text>
</comment>
<dbReference type="GO" id="GO:0016829">
    <property type="term" value="F:lyase activity"/>
    <property type="evidence" value="ECO:0007669"/>
    <property type="project" value="UniProtKB-KW"/>
</dbReference>
<dbReference type="GO" id="GO:0106300">
    <property type="term" value="P:protein-DNA covalent cross-linking repair"/>
    <property type="evidence" value="ECO:0007669"/>
    <property type="project" value="InterPro"/>
</dbReference>
<keyword evidence="7" id="KW-0456">Lyase</keyword>
<keyword evidence="4 8" id="KW-0378">Hydrolase</keyword>
<evidence type="ECO:0000256" key="8">
    <source>
        <dbReference type="RuleBase" id="RU364100"/>
    </source>
</evidence>
<dbReference type="eggNOG" id="COG2135">
    <property type="taxonomic scope" value="Bacteria"/>
</dbReference>
<dbReference type="RefSeq" id="WP_024006912.1">
    <property type="nucleotide sequence ID" value="NZ_KI650982.1"/>
</dbReference>
<proteinExistence type="inferred from homology"/>
<sequence>MCGRIRQGNDPDEYFATIFTNMRKVFDVDPGLRFNVPPGSEPMVIHELASTRTVERQFWGYKPVWYKRKPVINARLDKIVAGSKFWAPLLEHGRMIVPADGWFEWTGEKPNKQPWFIRPVDGQPILMATIAAWKEGAEPGEQHGFAIVTDDSAGGMVDVHDRRPVVLTPEHAREWLDPDTTVDQAKELLSVARPESAFEWYEVTRKVGNSRYQGDDVAEPVRNQ</sequence>
<evidence type="ECO:0000256" key="7">
    <source>
        <dbReference type="ARBA" id="ARBA00023239"/>
    </source>
</evidence>
<keyword evidence="10" id="KW-1185">Reference proteome</keyword>
<evidence type="ECO:0000256" key="5">
    <source>
        <dbReference type="ARBA" id="ARBA00023124"/>
    </source>
</evidence>
<reference evidence="9 10" key="1">
    <citation type="journal article" date="2014" name="Genome Announc.">
        <title>Draft Genome Sequence of Advenella kashmirensis Strain W13003, a Polycyclic Aromatic Hydrocarbon-Degrading Bacterium.</title>
        <authorList>
            <person name="Wang X."/>
            <person name="Jin D."/>
            <person name="Zhou L."/>
            <person name="Wu L."/>
            <person name="An W."/>
            <person name="Zhao L."/>
        </authorList>
    </citation>
    <scope>NUCLEOTIDE SEQUENCE [LARGE SCALE GENOMIC DNA]</scope>
    <source>
        <strain evidence="9 10">W13003</strain>
    </source>
</reference>
<accession>V8QNW5</accession>
<dbReference type="Pfam" id="PF02586">
    <property type="entry name" value="SRAP"/>
    <property type="match status" value="1"/>
</dbReference>
<comment type="caution">
    <text evidence="9">The sequence shown here is derived from an EMBL/GenBank/DDBJ whole genome shotgun (WGS) entry which is preliminary data.</text>
</comment>
<evidence type="ECO:0000313" key="10">
    <source>
        <dbReference type="Proteomes" id="UP000018733"/>
    </source>
</evidence>
<keyword evidence="2 8" id="KW-0645">Protease</keyword>
<dbReference type="Proteomes" id="UP000018733">
    <property type="component" value="Unassembled WGS sequence"/>
</dbReference>
<protein>
    <recommendedName>
        <fullName evidence="8">Abasic site processing protein</fullName>
        <ecNumber evidence="8">3.4.-.-</ecNumber>
    </recommendedName>
</protein>
<keyword evidence="5" id="KW-0190">Covalent protein-DNA linkage</keyword>
<dbReference type="InterPro" id="IPR003738">
    <property type="entry name" value="SRAP"/>
</dbReference>
<evidence type="ECO:0000313" key="9">
    <source>
        <dbReference type="EMBL" id="ETF00679.1"/>
    </source>
</evidence>
<dbReference type="OrthoDB" id="6192129at2"/>
<dbReference type="GO" id="GO:0006508">
    <property type="term" value="P:proteolysis"/>
    <property type="evidence" value="ECO:0007669"/>
    <property type="project" value="UniProtKB-KW"/>
</dbReference>
<dbReference type="GO" id="GO:0003697">
    <property type="term" value="F:single-stranded DNA binding"/>
    <property type="evidence" value="ECO:0007669"/>
    <property type="project" value="InterPro"/>
</dbReference>
<dbReference type="STRING" id="1424334.W822_19925"/>
<gene>
    <name evidence="9" type="ORF">W822_19925</name>
</gene>
<keyword evidence="6" id="KW-0238">DNA-binding</keyword>
<keyword evidence="3" id="KW-0227">DNA damage</keyword>
<dbReference type="PANTHER" id="PTHR13604:SF0">
    <property type="entry name" value="ABASIC SITE PROCESSING PROTEIN HMCES"/>
    <property type="match status" value="1"/>
</dbReference>
<evidence type="ECO:0000256" key="4">
    <source>
        <dbReference type="ARBA" id="ARBA00022801"/>
    </source>
</evidence>
<dbReference type="Gene3D" id="3.90.1680.10">
    <property type="entry name" value="SOS response associated peptidase-like"/>
    <property type="match status" value="1"/>
</dbReference>
<dbReference type="AlphaFoldDB" id="V8QNW5"/>
<dbReference type="InterPro" id="IPR036590">
    <property type="entry name" value="SRAP-like"/>
</dbReference>
<dbReference type="HOGENOM" id="CLU_035990_6_1_4"/>